<evidence type="ECO:0000313" key="9">
    <source>
        <dbReference type="EMBL" id="PKC69981.1"/>
    </source>
</evidence>
<dbReference type="GO" id="GO:0051321">
    <property type="term" value="P:meiotic cell cycle"/>
    <property type="evidence" value="ECO:0007669"/>
    <property type="project" value="TreeGrafter"/>
</dbReference>
<sequence>MSKIKQKKFTQLIADLHMIDSVIYLECYVVSVNVMEHFQKYYKCGVLWRNQSNLFLQKTMISEGDLLLNKDNNLQDLLSEISVSDTRSILFGTLDQDISFNLNKDFDCSFRIPELPTRPIDVLLDSLPIPNSQFILNQPKDSPKSSIDDDETQSFISTQISEVSVPEEKSIWDKVMNFDKKQGQMLSWESTGTLKLKHNLTSPYLLESDISVFESVYHNYFHHSYGYNYFSVPHEVLIQDILSLITGTQSKIFSYDKSSRKFISKYLNLRISGCSSRSINKMLGRFLNLGSHIRRLENVAEKCMKSSRLYGLTGVAFGRSLSSFISFIRTSIVTMVETISDQDQMKIIRLYHLIDDISLVIERIAAFCRCDIENSRLLELTENQKEQLELEGFYVPLGSNILSELYITAESIDAVRAPLLKSVLLVFLEQSSHPFFHMLSSWLGVGPSSFHFSLPLELQKGDFLDPYEEFFIDNFVVDSNYVKQNGDEFWQGGIHVSNDHPLPAFINVELARDVLEAGKSLRLLRDCRPNHPLCHSRVILDQTTGKRAWDIKMRWLFIQRDIDNMKEQLQNYSKDMTIAIVIQDEHRKAEIAGIRERYQKKMSKRKQDAELHLNQKKESARIELEERSKKKTEWKKSVEKYLAEKRLSISETTPNLNKLSIKMPPPEKSRNNPIFVESPQDTHKSLESSMNQRETYEKNDSDRTHDTLNIENLYSVHRTDVFDFALSYSTNDDPTMALIEHLLRAQSSNSSYAHKEYILPLSAITELVVRQTLLCHCRLINASILSIFFNDLDLRAHLNVLRDFMLMGNGTFVSGLVEALFNDNVDLGEDFFPANDNLGMGIGLGIRLNSRQTWPPVGIEWRMALKAVIVETILLEKKNLENEDSHPIDAWGKVNDLDNMLMFGIHTYKESEICNDPNALEALDFLYLDFKPPYPINVIITPSSISKYNRLFTFLLRVLRMGTVIRHIYRLAHERYLYDDEGEAAEYSVLVQKFRFDAQQFIIALHEYVFDVAISTTWTLFMKRLNIIAKESEFELPREHVWGRGSTSDSVSLFDEQSDVFSVGNVDEFENEEDDDEIGEGVKDLESLRSYHDHILDRMLFQCLLKKKQEAVMKVLNGIFTVVLTFANKLQQKRSRIISLQKRQEYWNSIKDLHGKFRLYTAMLVKILMALDEKGGGRMGMGMKRTANINPEGESAGTNFSTSRDDGRSYHDKVDNQSGGGFLQEFLLRVDFNGFYASIIAKELSKRNKD</sequence>
<dbReference type="InterPro" id="IPR041470">
    <property type="entry name" value="GCP_N"/>
</dbReference>
<name>A0A2I1E1H5_9GLOM</name>
<dbReference type="Pfam" id="PF17681">
    <property type="entry name" value="GCP_N_terminal"/>
    <property type="match status" value="1"/>
</dbReference>
<dbReference type="GO" id="GO:0000930">
    <property type="term" value="C:gamma-tubulin complex"/>
    <property type="evidence" value="ECO:0007669"/>
    <property type="project" value="UniProtKB-ARBA"/>
</dbReference>
<feature type="region of interest" description="Disordered" evidence="6">
    <location>
        <begin position="656"/>
        <end position="704"/>
    </location>
</feature>
<evidence type="ECO:0000256" key="4">
    <source>
        <dbReference type="ARBA" id="ARBA00022701"/>
    </source>
</evidence>
<dbReference type="VEuPathDB" id="FungiDB:FUN_018779"/>
<dbReference type="Proteomes" id="UP000232688">
    <property type="component" value="Unassembled WGS sequence"/>
</dbReference>
<evidence type="ECO:0000256" key="1">
    <source>
        <dbReference type="ARBA" id="ARBA00004245"/>
    </source>
</evidence>
<keyword evidence="5" id="KW-0206">Cytoskeleton</keyword>
<dbReference type="GO" id="GO:0051011">
    <property type="term" value="F:microtubule minus-end binding"/>
    <property type="evidence" value="ECO:0007669"/>
    <property type="project" value="TreeGrafter"/>
</dbReference>
<evidence type="ECO:0000313" key="10">
    <source>
        <dbReference type="Proteomes" id="UP000232688"/>
    </source>
</evidence>
<dbReference type="PANTHER" id="PTHR19302">
    <property type="entry name" value="GAMMA TUBULIN COMPLEX PROTEIN"/>
    <property type="match status" value="1"/>
</dbReference>
<dbReference type="GO" id="GO:0031122">
    <property type="term" value="P:cytoplasmic microtubule organization"/>
    <property type="evidence" value="ECO:0007669"/>
    <property type="project" value="TreeGrafter"/>
</dbReference>
<dbReference type="GO" id="GO:0005816">
    <property type="term" value="C:spindle pole body"/>
    <property type="evidence" value="ECO:0007669"/>
    <property type="project" value="UniProtKB-ARBA"/>
</dbReference>
<proteinExistence type="inferred from homology"/>
<dbReference type="InterPro" id="IPR042241">
    <property type="entry name" value="GCP_C_sf"/>
</dbReference>
<dbReference type="Pfam" id="PF04130">
    <property type="entry name" value="GCP_C_terminal"/>
    <property type="match status" value="1"/>
</dbReference>
<evidence type="ECO:0000256" key="3">
    <source>
        <dbReference type="ARBA" id="ARBA00022490"/>
    </source>
</evidence>
<dbReference type="GO" id="GO:0005874">
    <property type="term" value="C:microtubule"/>
    <property type="evidence" value="ECO:0007669"/>
    <property type="project" value="UniProtKB-KW"/>
</dbReference>
<dbReference type="GO" id="GO:0043015">
    <property type="term" value="F:gamma-tubulin binding"/>
    <property type="evidence" value="ECO:0007669"/>
    <property type="project" value="InterPro"/>
</dbReference>
<feature type="compositionally biased region" description="Basic and acidic residues" evidence="6">
    <location>
        <begin position="694"/>
        <end position="704"/>
    </location>
</feature>
<comment type="caution">
    <text evidence="9">The sequence shown here is derived from an EMBL/GenBank/DDBJ whole genome shotgun (WGS) entry which is preliminary data.</text>
</comment>
<comment type="similarity">
    <text evidence="2">Belongs to the TUBGCP family.</text>
</comment>
<reference evidence="9 10" key="2">
    <citation type="submission" date="2017-10" db="EMBL/GenBank/DDBJ databases">
        <title>Genome analyses suggest a sexual origin of heterokaryosis in a supposedly ancient asexual fungus.</title>
        <authorList>
            <person name="Corradi N."/>
            <person name="Sedzielewska K."/>
            <person name="Noel J."/>
            <person name="Charron P."/>
            <person name="Farinelli L."/>
            <person name="Marton T."/>
            <person name="Kruger M."/>
            <person name="Pelin A."/>
            <person name="Brachmann A."/>
            <person name="Corradi N."/>
        </authorList>
    </citation>
    <scope>NUCLEOTIDE SEQUENCE [LARGE SCALE GENOMIC DNA]</scope>
    <source>
        <strain evidence="9 10">A1</strain>
    </source>
</reference>
<dbReference type="GO" id="GO:0007020">
    <property type="term" value="P:microtubule nucleation"/>
    <property type="evidence" value="ECO:0007669"/>
    <property type="project" value="InterPro"/>
</dbReference>
<comment type="subcellular location">
    <subcellularLocation>
        <location evidence="1">Cytoplasm</location>
        <location evidence="1">Cytoskeleton</location>
    </subcellularLocation>
</comment>
<gene>
    <name evidence="9" type="ORF">RhiirA1_502919</name>
</gene>
<dbReference type="AlphaFoldDB" id="A0A2I1E1H5"/>
<protein>
    <submittedName>
        <fullName evidence="9">Uncharacterized protein</fullName>
    </submittedName>
</protein>
<dbReference type="InterPro" id="IPR007259">
    <property type="entry name" value="GCP"/>
</dbReference>
<dbReference type="EMBL" id="LLXH01000249">
    <property type="protein sequence ID" value="PKC69981.1"/>
    <property type="molecule type" value="Genomic_DNA"/>
</dbReference>
<feature type="region of interest" description="Disordered" evidence="6">
    <location>
        <begin position="1187"/>
        <end position="1210"/>
    </location>
</feature>
<dbReference type="InterPro" id="IPR040457">
    <property type="entry name" value="GCP_C"/>
</dbReference>
<accession>A0A2I1E1H5</accession>
<dbReference type="GO" id="GO:0000278">
    <property type="term" value="P:mitotic cell cycle"/>
    <property type="evidence" value="ECO:0007669"/>
    <property type="project" value="TreeGrafter"/>
</dbReference>
<feature type="domain" description="Gamma tubulin complex component C-terminal" evidence="7">
    <location>
        <begin position="794"/>
        <end position="1236"/>
    </location>
</feature>
<dbReference type="Gene3D" id="1.20.120.1900">
    <property type="entry name" value="Gamma-tubulin complex, C-terminal domain"/>
    <property type="match status" value="1"/>
</dbReference>
<dbReference type="PANTHER" id="PTHR19302:SF70">
    <property type="entry name" value="GAMMA-TUBULIN COMPLEX COMPONENT 6"/>
    <property type="match status" value="1"/>
</dbReference>
<dbReference type="VEuPathDB" id="FungiDB:RhiirFUN_015220"/>
<evidence type="ECO:0000256" key="2">
    <source>
        <dbReference type="ARBA" id="ARBA00010337"/>
    </source>
</evidence>
<feature type="domain" description="Gamma tubulin complex component protein N-terminal" evidence="8">
    <location>
        <begin position="238"/>
        <end position="541"/>
    </location>
</feature>
<keyword evidence="4" id="KW-0493">Microtubule</keyword>
<organism evidence="9 10">
    <name type="scientific">Rhizophagus irregularis</name>
    <dbReference type="NCBI Taxonomy" id="588596"/>
    <lineage>
        <taxon>Eukaryota</taxon>
        <taxon>Fungi</taxon>
        <taxon>Fungi incertae sedis</taxon>
        <taxon>Mucoromycota</taxon>
        <taxon>Glomeromycotina</taxon>
        <taxon>Glomeromycetes</taxon>
        <taxon>Glomerales</taxon>
        <taxon>Glomeraceae</taxon>
        <taxon>Rhizophagus</taxon>
    </lineage>
</organism>
<keyword evidence="3" id="KW-0963">Cytoplasm</keyword>
<dbReference type="VEuPathDB" id="FungiDB:RhiirA1_502919"/>
<dbReference type="GO" id="GO:0051225">
    <property type="term" value="P:spindle assembly"/>
    <property type="evidence" value="ECO:0007669"/>
    <property type="project" value="TreeGrafter"/>
</dbReference>
<dbReference type="OrthoDB" id="775571at2759"/>
<dbReference type="GO" id="GO:0000922">
    <property type="term" value="C:spindle pole"/>
    <property type="evidence" value="ECO:0007669"/>
    <property type="project" value="InterPro"/>
</dbReference>
<evidence type="ECO:0000259" key="8">
    <source>
        <dbReference type="Pfam" id="PF17681"/>
    </source>
</evidence>
<reference evidence="9 10" key="1">
    <citation type="submission" date="2017-10" db="EMBL/GenBank/DDBJ databases">
        <title>Extensive intraspecific genome diversity in a model arbuscular mycorrhizal fungus.</title>
        <authorList>
            <person name="Chen E.C.H."/>
            <person name="Morin E."/>
            <person name="Baudet D."/>
            <person name="Noel J."/>
            <person name="Ndikumana S."/>
            <person name="Charron P."/>
            <person name="St-Onge C."/>
            <person name="Giorgi J."/>
            <person name="Grigoriev I.V."/>
            <person name="Roux C."/>
            <person name="Martin F.M."/>
            <person name="Corradi N."/>
        </authorList>
    </citation>
    <scope>NUCLEOTIDE SEQUENCE [LARGE SCALE GENOMIC DNA]</scope>
    <source>
        <strain evidence="9 10">A1</strain>
    </source>
</reference>
<evidence type="ECO:0000256" key="5">
    <source>
        <dbReference type="ARBA" id="ARBA00023212"/>
    </source>
</evidence>
<evidence type="ECO:0000256" key="6">
    <source>
        <dbReference type="SAM" id="MobiDB-lite"/>
    </source>
</evidence>
<evidence type="ECO:0000259" key="7">
    <source>
        <dbReference type="Pfam" id="PF04130"/>
    </source>
</evidence>